<gene>
    <name evidence="7" type="ORF">FHK81_01765</name>
</gene>
<sequence>MNRTSSDMMNTKCYKTWVFDCDGVVLDSNRIKTDAFFRAAEPYGAQYARQLVDYHVKNGGISRYIKFQHFITGILGRESVDEAELSQLLSTYAEYVKQGLLSCDAAPGIDRLRQLTKDSNWLIVSGGDQEELRSVFSQRGLDHLFDGGIYGSPDTKDEILSRLKAERVIDEPAVFVGDSQYDIEAARRASLDFIFVSDWSESSFDFRDADMTLGSIAAIADQF</sequence>
<reference evidence="7 8" key="1">
    <citation type="submission" date="2019-07" db="EMBL/GenBank/DDBJ databases">
        <title>The pathways for chlorine oxyanion respiration interact through the shared metabolite chlorate.</title>
        <authorList>
            <person name="Barnum T.P."/>
            <person name="Cheng Y."/>
            <person name="Hill K.A."/>
            <person name="Lucas L.N."/>
            <person name="Carlson H.K."/>
            <person name="Coates J.D."/>
        </authorList>
    </citation>
    <scope>NUCLEOTIDE SEQUENCE [LARGE SCALE GENOMIC DNA]</scope>
    <source>
        <strain evidence="7">UCB</strain>
    </source>
</reference>
<dbReference type="GO" id="GO:0046872">
    <property type="term" value="F:metal ion binding"/>
    <property type="evidence" value="ECO:0007669"/>
    <property type="project" value="UniProtKB-KW"/>
</dbReference>
<dbReference type="GO" id="GO:0008967">
    <property type="term" value="F:phosphoglycolate phosphatase activity"/>
    <property type="evidence" value="ECO:0007669"/>
    <property type="project" value="UniProtKB-EC"/>
</dbReference>
<dbReference type="SFLD" id="SFLDS00003">
    <property type="entry name" value="Haloacid_Dehalogenase"/>
    <property type="match status" value="1"/>
</dbReference>
<proteinExistence type="inferred from homology"/>
<dbReference type="GO" id="GO:0006281">
    <property type="term" value="P:DNA repair"/>
    <property type="evidence" value="ECO:0007669"/>
    <property type="project" value="TreeGrafter"/>
</dbReference>
<dbReference type="Gene3D" id="1.10.150.240">
    <property type="entry name" value="Putative phosphatase, domain 2"/>
    <property type="match status" value="1"/>
</dbReference>
<comment type="similarity">
    <text evidence="3">Belongs to the HAD-like hydrolase superfamily. CbbY/CbbZ/Gph/YieH family.</text>
</comment>
<dbReference type="Pfam" id="PF00702">
    <property type="entry name" value="Hydrolase"/>
    <property type="match status" value="1"/>
</dbReference>
<dbReference type="SFLD" id="SFLDG01129">
    <property type="entry name" value="C1.5:_HAD__Beta-PGM__Phosphata"/>
    <property type="match status" value="1"/>
</dbReference>
<dbReference type="CDD" id="cd01427">
    <property type="entry name" value="HAD_like"/>
    <property type="match status" value="1"/>
</dbReference>
<dbReference type="EC" id="3.1.3.18" evidence="4"/>
<dbReference type="InterPro" id="IPR006439">
    <property type="entry name" value="HAD-SF_hydro_IA"/>
</dbReference>
<dbReference type="InterPro" id="IPR036412">
    <property type="entry name" value="HAD-like_sf"/>
</dbReference>
<comment type="catalytic activity">
    <reaction evidence="1">
        <text>2-phosphoglycolate + H2O = glycolate + phosphate</text>
        <dbReference type="Rhea" id="RHEA:14369"/>
        <dbReference type="ChEBI" id="CHEBI:15377"/>
        <dbReference type="ChEBI" id="CHEBI:29805"/>
        <dbReference type="ChEBI" id="CHEBI:43474"/>
        <dbReference type="ChEBI" id="CHEBI:58033"/>
        <dbReference type="EC" id="3.1.3.18"/>
    </reaction>
</comment>
<evidence type="ECO:0000256" key="6">
    <source>
        <dbReference type="ARBA" id="ARBA00023277"/>
    </source>
</evidence>
<evidence type="ECO:0000256" key="2">
    <source>
        <dbReference type="ARBA" id="ARBA00004818"/>
    </source>
</evidence>
<evidence type="ECO:0000256" key="3">
    <source>
        <dbReference type="ARBA" id="ARBA00006171"/>
    </source>
</evidence>
<comment type="pathway">
    <text evidence="2">Organic acid metabolism; glycolate biosynthesis; glycolate from 2-phosphoglycolate: step 1/1.</text>
</comment>
<dbReference type="EMBL" id="VMRX01000002">
    <property type="protein sequence ID" value="TVT36024.1"/>
    <property type="molecule type" value="Genomic_DNA"/>
</dbReference>
<dbReference type="GO" id="GO:0005829">
    <property type="term" value="C:cytosol"/>
    <property type="evidence" value="ECO:0007669"/>
    <property type="project" value="TreeGrafter"/>
</dbReference>
<dbReference type="Proteomes" id="UP000319142">
    <property type="component" value="Unassembled WGS sequence"/>
</dbReference>
<organism evidence="7 8">
    <name type="scientific">Marinobacter vinifirmus</name>
    <dbReference type="NCBI Taxonomy" id="355591"/>
    <lineage>
        <taxon>Bacteria</taxon>
        <taxon>Pseudomonadati</taxon>
        <taxon>Pseudomonadota</taxon>
        <taxon>Gammaproteobacteria</taxon>
        <taxon>Pseudomonadales</taxon>
        <taxon>Marinobacteraceae</taxon>
        <taxon>Marinobacter</taxon>
    </lineage>
</organism>
<keyword evidence="7" id="KW-0378">Hydrolase</keyword>
<evidence type="ECO:0000256" key="4">
    <source>
        <dbReference type="ARBA" id="ARBA00013078"/>
    </source>
</evidence>
<keyword evidence="5" id="KW-0479">Metal-binding</keyword>
<dbReference type="NCBIfam" id="TIGR01549">
    <property type="entry name" value="HAD-SF-IA-v1"/>
    <property type="match status" value="1"/>
</dbReference>
<dbReference type="SUPFAM" id="SSF56784">
    <property type="entry name" value="HAD-like"/>
    <property type="match status" value="1"/>
</dbReference>
<dbReference type="InterPro" id="IPR023198">
    <property type="entry name" value="PGP-like_dom2"/>
</dbReference>
<dbReference type="PANTHER" id="PTHR43434:SF1">
    <property type="entry name" value="PHOSPHOGLYCOLATE PHOSPHATASE"/>
    <property type="match status" value="1"/>
</dbReference>
<dbReference type="InterPro" id="IPR023214">
    <property type="entry name" value="HAD_sf"/>
</dbReference>
<accession>A0A558BHM9</accession>
<protein>
    <recommendedName>
        <fullName evidence="4">phosphoglycolate phosphatase</fullName>
        <ecNumber evidence="4">3.1.3.18</ecNumber>
    </recommendedName>
</protein>
<dbReference type="AlphaFoldDB" id="A0A558BHM9"/>
<evidence type="ECO:0000256" key="1">
    <source>
        <dbReference type="ARBA" id="ARBA00000830"/>
    </source>
</evidence>
<keyword evidence="6" id="KW-0119">Carbohydrate metabolism</keyword>
<evidence type="ECO:0000313" key="7">
    <source>
        <dbReference type="EMBL" id="TVT36024.1"/>
    </source>
</evidence>
<evidence type="ECO:0000256" key="5">
    <source>
        <dbReference type="ARBA" id="ARBA00022723"/>
    </source>
</evidence>
<comment type="caution">
    <text evidence="7">The sequence shown here is derived from an EMBL/GenBank/DDBJ whole genome shotgun (WGS) entry which is preliminary data.</text>
</comment>
<name>A0A558BHM9_9GAMM</name>
<dbReference type="InterPro" id="IPR050155">
    <property type="entry name" value="HAD-like_hydrolase_sf"/>
</dbReference>
<evidence type="ECO:0000313" key="8">
    <source>
        <dbReference type="Proteomes" id="UP000319142"/>
    </source>
</evidence>
<dbReference type="PANTHER" id="PTHR43434">
    <property type="entry name" value="PHOSPHOGLYCOLATE PHOSPHATASE"/>
    <property type="match status" value="1"/>
</dbReference>
<dbReference type="Gene3D" id="3.40.50.1000">
    <property type="entry name" value="HAD superfamily/HAD-like"/>
    <property type="match status" value="1"/>
</dbReference>